<dbReference type="GO" id="GO:0032259">
    <property type="term" value="P:methylation"/>
    <property type="evidence" value="ECO:0007669"/>
    <property type="project" value="UniProtKB-KW"/>
</dbReference>
<gene>
    <name evidence="18" type="primary">mtrE</name>
    <name evidence="18" type="ORF">PFGANNDM_00008</name>
</gene>
<dbReference type="GO" id="GO:0005886">
    <property type="term" value="C:plasma membrane"/>
    <property type="evidence" value="ECO:0007669"/>
    <property type="project" value="UniProtKB-SubCell"/>
</dbReference>
<comment type="function">
    <text evidence="1">Part of a complex that catalyzes the formation of methyl-coenzyme M and tetrahydromethanopterin from coenzyme M and methyl-tetrahydromethanopterin. This is an energy-conserving, sodium-ion translocating step.</text>
</comment>
<keyword evidence="10 17" id="KW-0812">Transmembrane</keyword>
<keyword evidence="6" id="KW-1003">Cell membrane</keyword>
<keyword evidence="13 17" id="KW-0472">Membrane</keyword>
<dbReference type="GO" id="GO:0012506">
    <property type="term" value="C:vesicle membrane"/>
    <property type="evidence" value="ECO:0007669"/>
    <property type="project" value="InterPro"/>
</dbReference>
<keyword evidence="12 17" id="KW-1133">Transmembrane helix</keyword>
<evidence type="ECO:0000256" key="4">
    <source>
        <dbReference type="ARBA" id="ARBA00011616"/>
    </source>
</evidence>
<dbReference type="AlphaFoldDB" id="A0A7G9YUT9"/>
<feature type="transmembrane region" description="Helical" evidence="17">
    <location>
        <begin position="6"/>
        <end position="23"/>
    </location>
</feature>
<evidence type="ECO:0000256" key="15">
    <source>
        <dbReference type="ARBA" id="ARBA00044880"/>
    </source>
</evidence>
<sequence length="318" mass="33808">MPVISLFAWMLVIAFLAFIACMFEDLESDIGSQSNPNSQIQLAPEMGYIHRYFNKAISGEGLSYALSCTISGTIAMLILLQFESVGPKAAILAIPVGAAVGSLVHMVRSSTCHVGREAAHKRFEQPIYLDVLYGHLLPIATHNFMAVICITAIAYIQCNLGILSGVIGASNPFPLPLLCLIWGLTVGAIGSSTGDIHYGTERAFQDKPFGEGRRVVYHGQICRYGDCGVRTSKDVASFCAKFGGPATGLAFGLIVLFENWRTVIGMLLGGLSIGGLANPAVAAAWGIGIGIGIAIVLVILARTLEKWARNKYGPFAGV</sequence>
<feature type="transmembrane region" description="Helical" evidence="17">
    <location>
        <begin position="173"/>
        <end position="192"/>
    </location>
</feature>
<evidence type="ECO:0000256" key="1">
    <source>
        <dbReference type="ARBA" id="ARBA00002533"/>
    </source>
</evidence>
<evidence type="ECO:0000256" key="6">
    <source>
        <dbReference type="ARBA" id="ARBA00022475"/>
    </source>
</evidence>
<keyword evidence="7" id="KW-0554">One-carbon metabolism</keyword>
<comment type="catalytic activity">
    <reaction evidence="15">
        <text>5-methyl-5,6,7,8-tetrahydromethanopterin + coenzyme M + 2 Na(+)(in) = 5,6,7,8-tetrahydromethanopterin + methyl-coenzyme M + 2 Na(+)(out)</text>
        <dbReference type="Rhea" id="RHEA:53492"/>
        <dbReference type="ChEBI" id="CHEBI:29101"/>
        <dbReference type="ChEBI" id="CHEBI:58103"/>
        <dbReference type="ChEBI" id="CHEBI:58116"/>
        <dbReference type="ChEBI" id="CHEBI:58286"/>
        <dbReference type="ChEBI" id="CHEBI:58319"/>
        <dbReference type="EC" id="7.2.1.4"/>
    </reaction>
</comment>
<dbReference type="GO" id="GO:0005737">
    <property type="term" value="C:cytoplasm"/>
    <property type="evidence" value="ECO:0007669"/>
    <property type="project" value="InterPro"/>
</dbReference>
<evidence type="ECO:0000256" key="12">
    <source>
        <dbReference type="ARBA" id="ARBA00022989"/>
    </source>
</evidence>
<reference evidence="18" key="1">
    <citation type="submission" date="2020-06" db="EMBL/GenBank/DDBJ databases">
        <title>Unique genomic features of the anaerobic methanotrophic archaea.</title>
        <authorList>
            <person name="Chadwick G.L."/>
            <person name="Skennerton C.T."/>
            <person name="Laso-Perez R."/>
            <person name="Leu A.O."/>
            <person name="Speth D.R."/>
            <person name="Yu H."/>
            <person name="Morgan-Lang C."/>
            <person name="Hatzenpichler R."/>
            <person name="Goudeau D."/>
            <person name="Malmstrom R."/>
            <person name="Brazelton W.J."/>
            <person name="Woyke T."/>
            <person name="Hallam S.J."/>
            <person name="Tyson G.W."/>
            <person name="Wegener G."/>
            <person name="Boetius A."/>
            <person name="Orphan V."/>
        </authorList>
    </citation>
    <scope>NUCLEOTIDE SEQUENCE</scope>
</reference>
<dbReference type="Pfam" id="PF04206">
    <property type="entry name" value="MtrE"/>
    <property type="match status" value="1"/>
</dbReference>
<feature type="transmembrane region" description="Helical" evidence="17">
    <location>
        <begin position="88"/>
        <end position="107"/>
    </location>
</feature>
<organism evidence="18">
    <name type="scientific">Candidatus Methanophagaceae archaeon ANME-1 ERB6</name>
    <dbReference type="NCBI Taxonomy" id="2759912"/>
    <lineage>
        <taxon>Archaea</taxon>
        <taxon>Methanobacteriati</taxon>
        <taxon>Methanobacteriota</taxon>
        <taxon>Stenosarchaea group</taxon>
        <taxon>Methanomicrobia</taxon>
        <taxon>Candidatus Methanophagales</taxon>
        <taxon>Candidatus Methanophagaceae</taxon>
    </lineage>
</organism>
<feature type="transmembrane region" description="Helical" evidence="17">
    <location>
        <begin position="144"/>
        <end position="167"/>
    </location>
</feature>
<keyword evidence="8 18" id="KW-0489">Methyltransferase</keyword>
<keyword evidence="9 18" id="KW-0808">Transferase</keyword>
<evidence type="ECO:0000256" key="8">
    <source>
        <dbReference type="ARBA" id="ARBA00022603"/>
    </source>
</evidence>
<evidence type="ECO:0000256" key="7">
    <source>
        <dbReference type="ARBA" id="ARBA00022563"/>
    </source>
</evidence>
<protein>
    <recommendedName>
        <fullName evidence="5">Tetrahydromethanopterin S-methyltransferase subunit E</fullName>
        <ecNumber evidence="16">7.2.1.4</ecNumber>
    </recommendedName>
    <alternativeName>
        <fullName evidence="14">N5-methyltetrahydromethanopterin--coenzyme M methyltransferase subunit E</fullName>
    </alternativeName>
</protein>
<dbReference type="GO" id="GO:0006730">
    <property type="term" value="P:one-carbon metabolic process"/>
    <property type="evidence" value="ECO:0007669"/>
    <property type="project" value="UniProtKB-KW"/>
</dbReference>
<evidence type="ECO:0000256" key="10">
    <source>
        <dbReference type="ARBA" id="ARBA00022692"/>
    </source>
</evidence>
<dbReference type="PIRSF" id="PIRSF016509">
    <property type="entry name" value="MtrE"/>
    <property type="match status" value="1"/>
</dbReference>
<comment type="similarity">
    <text evidence="3">Belongs to the MtrE family.</text>
</comment>
<feature type="transmembrane region" description="Helical" evidence="17">
    <location>
        <begin position="238"/>
        <end position="257"/>
    </location>
</feature>
<evidence type="ECO:0000256" key="9">
    <source>
        <dbReference type="ARBA" id="ARBA00022679"/>
    </source>
</evidence>
<dbReference type="EC" id="7.2.1.4" evidence="16"/>
<accession>A0A7G9YUT9</accession>
<evidence type="ECO:0000256" key="5">
    <source>
        <dbReference type="ARBA" id="ARBA00015120"/>
    </source>
</evidence>
<evidence type="ECO:0000256" key="16">
    <source>
        <dbReference type="ARBA" id="ARBA00044970"/>
    </source>
</evidence>
<dbReference type="NCBIfam" id="TIGR01113">
    <property type="entry name" value="mtrE"/>
    <property type="match status" value="1"/>
</dbReference>
<feature type="transmembrane region" description="Helical" evidence="17">
    <location>
        <begin position="61"/>
        <end position="82"/>
    </location>
</feature>
<evidence type="ECO:0000256" key="11">
    <source>
        <dbReference type="ARBA" id="ARBA00022967"/>
    </source>
</evidence>
<evidence type="ECO:0000256" key="13">
    <source>
        <dbReference type="ARBA" id="ARBA00023136"/>
    </source>
</evidence>
<proteinExistence type="inferred from homology"/>
<dbReference type="InterPro" id="IPR005780">
    <property type="entry name" value="MeTrfase_E"/>
</dbReference>
<feature type="transmembrane region" description="Helical" evidence="17">
    <location>
        <begin position="277"/>
        <end position="301"/>
    </location>
</feature>
<evidence type="ECO:0000256" key="2">
    <source>
        <dbReference type="ARBA" id="ARBA00004651"/>
    </source>
</evidence>
<evidence type="ECO:0000256" key="14">
    <source>
        <dbReference type="ARBA" id="ARBA00029819"/>
    </source>
</evidence>
<dbReference type="EMBL" id="MT631478">
    <property type="protein sequence ID" value="QNO51773.1"/>
    <property type="molecule type" value="Genomic_DNA"/>
</dbReference>
<evidence type="ECO:0000313" key="18">
    <source>
        <dbReference type="EMBL" id="QNO51773.1"/>
    </source>
</evidence>
<dbReference type="GO" id="GO:0030269">
    <property type="term" value="F:tetrahydromethanopterin S-methyltransferase activity"/>
    <property type="evidence" value="ECO:0007669"/>
    <property type="project" value="UniProtKB-EC"/>
</dbReference>
<evidence type="ECO:0000256" key="17">
    <source>
        <dbReference type="SAM" id="Phobius"/>
    </source>
</evidence>
<name>A0A7G9YUT9_9EURY</name>
<comment type="subunit">
    <text evidence="4">The complex is composed of 8 subunits; MtrA, MtrB, MtrC, MtrD, MtrE, MtrF, MtrG and MtrH.</text>
</comment>
<comment type="subcellular location">
    <subcellularLocation>
        <location evidence="2">Cell membrane</location>
        <topology evidence="2">Multi-pass membrane protein</topology>
    </subcellularLocation>
</comment>
<keyword evidence="11" id="KW-1278">Translocase</keyword>
<evidence type="ECO:0000256" key="3">
    <source>
        <dbReference type="ARBA" id="ARBA00009612"/>
    </source>
</evidence>